<evidence type="ECO:0000313" key="2">
    <source>
        <dbReference type="Proteomes" id="UP000054538"/>
    </source>
</evidence>
<organism evidence="1 2">
    <name type="scientific">Paxillus rubicundulus Ve08.2h10</name>
    <dbReference type="NCBI Taxonomy" id="930991"/>
    <lineage>
        <taxon>Eukaryota</taxon>
        <taxon>Fungi</taxon>
        <taxon>Dikarya</taxon>
        <taxon>Basidiomycota</taxon>
        <taxon>Agaricomycotina</taxon>
        <taxon>Agaricomycetes</taxon>
        <taxon>Agaricomycetidae</taxon>
        <taxon>Boletales</taxon>
        <taxon>Paxilineae</taxon>
        <taxon>Paxillaceae</taxon>
        <taxon>Paxillus</taxon>
    </lineage>
</organism>
<reference evidence="1 2" key="1">
    <citation type="submission" date="2014-04" db="EMBL/GenBank/DDBJ databases">
        <authorList>
            <consortium name="DOE Joint Genome Institute"/>
            <person name="Kuo A."/>
            <person name="Kohler A."/>
            <person name="Jargeat P."/>
            <person name="Nagy L.G."/>
            <person name="Floudas D."/>
            <person name="Copeland A."/>
            <person name="Barry K.W."/>
            <person name="Cichocki N."/>
            <person name="Veneault-Fourrey C."/>
            <person name="LaButti K."/>
            <person name="Lindquist E.A."/>
            <person name="Lipzen A."/>
            <person name="Lundell T."/>
            <person name="Morin E."/>
            <person name="Murat C."/>
            <person name="Sun H."/>
            <person name="Tunlid A."/>
            <person name="Henrissat B."/>
            <person name="Grigoriev I.V."/>
            <person name="Hibbett D.S."/>
            <person name="Martin F."/>
            <person name="Nordberg H.P."/>
            <person name="Cantor M.N."/>
            <person name="Hua S.X."/>
        </authorList>
    </citation>
    <scope>NUCLEOTIDE SEQUENCE [LARGE SCALE GENOMIC DNA]</scope>
    <source>
        <strain evidence="1 2">Ve08.2h10</strain>
    </source>
</reference>
<gene>
    <name evidence="1" type="ORF">PAXRUDRAFT_161956</name>
</gene>
<keyword evidence="2" id="KW-1185">Reference proteome</keyword>
<dbReference type="AlphaFoldDB" id="A0A0D0D6A3"/>
<dbReference type="HOGENOM" id="CLU_2475012_0_0_1"/>
<proteinExistence type="predicted"/>
<dbReference type="InParanoid" id="A0A0D0D6A3"/>
<feature type="non-terminal residue" evidence="1">
    <location>
        <position position="1"/>
    </location>
</feature>
<dbReference type="Proteomes" id="UP000054538">
    <property type="component" value="Unassembled WGS sequence"/>
</dbReference>
<evidence type="ECO:0000313" key="1">
    <source>
        <dbReference type="EMBL" id="KIK79191.1"/>
    </source>
</evidence>
<dbReference type="EMBL" id="KN826352">
    <property type="protein sequence ID" value="KIK79191.1"/>
    <property type="molecule type" value="Genomic_DNA"/>
</dbReference>
<dbReference type="OrthoDB" id="2693280at2759"/>
<accession>A0A0D0D6A3</accession>
<protein>
    <submittedName>
        <fullName evidence="1">Uncharacterized protein</fullName>
    </submittedName>
</protein>
<name>A0A0D0D6A3_9AGAM</name>
<sequence>THCTLVKYNFTVRAKELNLEWEEHTAKIANADTEHRCQVLKKLDIELNQVEESTASRWIQVLQLQIELAKLKMRNTVDLDMDISEGFT</sequence>
<reference evidence="2" key="2">
    <citation type="submission" date="2015-01" db="EMBL/GenBank/DDBJ databases">
        <title>Evolutionary Origins and Diversification of the Mycorrhizal Mutualists.</title>
        <authorList>
            <consortium name="DOE Joint Genome Institute"/>
            <consortium name="Mycorrhizal Genomics Consortium"/>
            <person name="Kohler A."/>
            <person name="Kuo A."/>
            <person name="Nagy L.G."/>
            <person name="Floudas D."/>
            <person name="Copeland A."/>
            <person name="Barry K.W."/>
            <person name="Cichocki N."/>
            <person name="Veneault-Fourrey C."/>
            <person name="LaButti K."/>
            <person name="Lindquist E.A."/>
            <person name="Lipzen A."/>
            <person name="Lundell T."/>
            <person name="Morin E."/>
            <person name="Murat C."/>
            <person name="Riley R."/>
            <person name="Ohm R."/>
            <person name="Sun H."/>
            <person name="Tunlid A."/>
            <person name="Henrissat B."/>
            <person name="Grigoriev I.V."/>
            <person name="Hibbett D.S."/>
            <person name="Martin F."/>
        </authorList>
    </citation>
    <scope>NUCLEOTIDE SEQUENCE [LARGE SCALE GENOMIC DNA]</scope>
    <source>
        <strain evidence="2">Ve08.2h10</strain>
    </source>
</reference>